<feature type="region of interest" description="Disordered" evidence="1">
    <location>
        <begin position="179"/>
        <end position="231"/>
    </location>
</feature>
<protein>
    <submittedName>
        <fullName evidence="2">Uncharacterized protein</fullName>
    </submittedName>
</protein>
<evidence type="ECO:0000256" key="1">
    <source>
        <dbReference type="SAM" id="MobiDB-lite"/>
    </source>
</evidence>
<dbReference type="RefSeq" id="WP_213355442.1">
    <property type="nucleotide sequence ID" value="NZ_JAHBGB010000044.1"/>
</dbReference>
<evidence type="ECO:0000313" key="3">
    <source>
        <dbReference type="Proteomes" id="UP001597299"/>
    </source>
</evidence>
<sequence length="231" mass="24171">MYRGELIEDFVQAALAGGHGSATAVMMTLGREEISAEGSDDSGAYPQLWFLPGDIVAAAASEMILGETDDMLERITRLAVTYRPPSGEVLFRLSAERKVFAALGSDWDGLSIGRRKAWEVFGLVSNKVYDTLEDGAAEGATVTPPARIPAVAESIFDVDREPAQDPVRVAALQLDAADKAKKKGKGKKGKAAEAPAAAPAVMSAAMPAKVDLPPEPVEGEADAASTDDANA</sequence>
<gene>
    <name evidence="2" type="ORF">ACFSNC_00265</name>
</gene>
<feature type="compositionally biased region" description="Low complexity" evidence="1">
    <location>
        <begin position="192"/>
        <end position="210"/>
    </location>
</feature>
<keyword evidence="3" id="KW-1185">Reference proteome</keyword>
<feature type="compositionally biased region" description="Basic residues" evidence="1">
    <location>
        <begin position="180"/>
        <end position="189"/>
    </location>
</feature>
<reference evidence="3" key="1">
    <citation type="journal article" date="2019" name="Int. J. Syst. Evol. Microbiol.">
        <title>The Global Catalogue of Microorganisms (GCM) 10K type strain sequencing project: providing services to taxonomists for standard genome sequencing and annotation.</title>
        <authorList>
            <consortium name="The Broad Institute Genomics Platform"/>
            <consortium name="The Broad Institute Genome Sequencing Center for Infectious Disease"/>
            <person name="Wu L."/>
            <person name="Ma J."/>
        </authorList>
    </citation>
    <scope>NUCLEOTIDE SEQUENCE [LARGE SCALE GENOMIC DNA]</scope>
    <source>
        <strain evidence="3">CCM 7435</strain>
    </source>
</reference>
<comment type="caution">
    <text evidence="2">The sequence shown here is derived from an EMBL/GenBank/DDBJ whole genome shotgun (WGS) entry which is preliminary data.</text>
</comment>
<proteinExistence type="predicted"/>
<dbReference type="EMBL" id="JBHUHD010000001">
    <property type="protein sequence ID" value="MFD2138821.1"/>
    <property type="molecule type" value="Genomic_DNA"/>
</dbReference>
<accession>A0ABW4YRD3</accession>
<organism evidence="2 3">
    <name type="scientific">Ancylobacter oerskovii</name>
    <dbReference type="NCBI Taxonomy" id="459519"/>
    <lineage>
        <taxon>Bacteria</taxon>
        <taxon>Pseudomonadati</taxon>
        <taxon>Pseudomonadota</taxon>
        <taxon>Alphaproteobacteria</taxon>
        <taxon>Hyphomicrobiales</taxon>
        <taxon>Xanthobacteraceae</taxon>
        <taxon>Ancylobacter</taxon>
    </lineage>
</organism>
<evidence type="ECO:0000313" key="2">
    <source>
        <dbReference type="EMBL" id="MFD2138821.1"/>
    </source>
</evidence>
<dbReference type="Proteomes" id="UP001597299">
    <property type="component" value="Unassembled WGS sequence"/>
</dbReference>
<name>A0ABW4YRD3_9HYPH</name>